<dbReference type="PANTHER" id="PTHR21448:SF0">
    <property type="entry name" value="PROTEIN PHOSPHATASE 1 REGULATORY SUBUNIT 21"/>
    <property type="match status" value="1"/>
</dbReference>
<sequence length="891" mass="104095">MTHRACNCPFGVPLPTKQLCKVRTLVPLAIFKMNVEEKYKLVKEKYKEIKEQNDILKKAIVEYKKDIKQLERNNEEQKDKISRMADENNDLLSSNSQLSSKVAQLASSLEDKKKGNSGWRNLMLLPKNSRENIQESVAFEELENKIKENEMLHKRVEDLQNENKKIEKELDECRTLHKEKINERERTIDSLNEVISNSSKSVIRLERERDEIRQQVEAEKANFAHLIEKKNECITKMERSYKAMRRKCYPRYKVNFNRIPFSARPDHYDGYLQRQINEQCLLFQSHILKAIQKLQAYLLSCKNTFASQAKQLIDVCQKLEGEQRDDQFDYSRVADLKRISQKEVSCLEEAISLLDDLGTWLRGSQDKVHAQALLRNLSTAIKKTFLNVIIYLCVEEYLFPTDTTAKSFSLKNVARELRCLKRLLLKAVHFFTFILFVTPYENEKIVEEHFKKRNPVKWVDGAAKEKNAKKTEQYRVEANYEEVDTSLPSSEDDTVKRDQMPQGREIHFKELLEEREKNSLATYEHLKNCSEKNKKLVTFLGRKFHSLLEDLGQAFTFLRSYCSFRIFEMKGSEVLHVDNSRVMSEMLDATESLISYLETFDAVEKKMLPLTAFLSYQRFNTRMAFEEERSCLDRINEAFCQTRHIPYAVLERSFGNLQMCKRDKDQLNKALQRKTKLIKKLKRSNNQALGELKDVLLTNKELTLNNQCLANCLPNRLPNCLPPKREAVNHVGEDATEEGIQHYAEKVFNFVTCSNGDKPGLTVHEKQLIEAYVCSCIRIKNLHMEIRKHVEVLESLQNGFSVKEGEIQKLNLQIEAYKEEEINIHKKYEEQMNTLHDLIVTLEKQLSKLNAEKNVNKFFILCSICGSKNSIGTILKNRKCLKCCSIIIFFQ</sequence>
<proteinExistence type="predicted"/>
<accession>A0A0J9SJ38</accession>
<feature type="domain" description="Protein phosphatase 1 regulatory subunit 21 N-terminal" evidence="2">
    <location>
        <begin position="39"/>
        <end position="142"/>
    </location>
</feature>
<evidence type="ECO:0000259" key="2">
    <source>
        <dbReference type="SMART" id="SM01254"/>
    </source>
</evidence>
<evidence type="ECO:0000313" key="4">
    <source>
        <dbReference type="Proteomes" id="UP000053562"/>
    </source>
</evidence>
<dbReference type="InterPro" id="IPR019343">
    <property type="entry name" value="PPP1R21_N"/>
</dbReference>
<dbReference type="GO" id="GO:0016020">
    <property type="term" value="C:membrane"/>
    <property type="evidence" value="ECO:0007669"/>
    <property type="project" value="TreeGrafter"/>
</dbReference>
<dbReference type="SMART" id="SM01254">
    <property type="entry name" value="KLRAQ"/>
    <property type="match status" value="1"/>
</dbReference>
<dbReference type="InterPro" id="IPR040024">
    <property type="entry name" value="PPP1R21"/>
</dbReference>
<evidence type="ECO:0000256" key="1">
    <source>
        <dbReference type="SAM" id="Coils"/>
    </source>
</evidence>
<dbReference type="GO" id="GO:0005769">
    <property type="term" value="C:early endosome"/>
    <property type="evidence" value="ECO:0007669"/>
    <property type="project" value="TreeGrafter"/>
</dbReference>
<feature type="coiled-coil region" evidence="1">
    <location>
        <begin position="32"/>
        <end position="87"/>
    </location>
</feature>
<dbReference type="OrthoDB" id="392668at2759"/>
<dbReference type="AlphaFoldDB" id="A0A0J9SJ38"/>
<organism evidence="3 4">
    <name type="scientific">Plasmodium vivax India VII</name>
    <dbReference type="NCBI Taxonomy" id="1077284"/>
    <lineage>
        <taxon>Eukaryota</taxon>
        <taxon>Sar</taxon>
        <taxon>Alveolata</taxon>
        <taxon>Apicomplexa</taxon>
        <taxon>Aconoidasida</taxon>
        <taxon>Haemosporida</taxon>
        <taxon>Plasmodiidae</taxon>
        <taxon>Plasmodium</taxon>
        <taxon>Plasmodium (Plasmodium)</taxon>
    </lineage>
</organism>
<gene>
    <name evidence="3" type="ORF">PVIIG_02415</name>
</gene>
<feature type="coiled-coil region" evidence="1">
    <location>
        <begin position="130"/>
        <end position="229"/>
    </location>
</feature>
<feature type="coiled-coil region" evidence="1">
    <location>
        <begin position="800"/>
        <end position="852"/>
    </location>
</feature>
<dbReference type="EMBL" id="KQ234166">
    <property type="protein sequence ID" value="KMZ82626.1"/>
    <property type="molecule type" value="Genomic_DNA"/>
</dbReference>
<dbReference type="Pfam" id="PF10205">
    <property type="entry name" value="KLRAQ"/>
    <property type="match status" value="1"/>
</dbReference>
<dbReference type="Proteomes" id="UP000053562">
    <property type="component" value="Unassembled WGS sequence"/>
</dbReference>
<keyword evidence="1" id="KW-0175">Coiled coil</keyword>
<dbReference type="PANTHER" id="PTHR21448">
    <property type="entry name" value="SMOOTH MUSCLE MYOSIN HEAVY CHAIN-RELATED"/>
    <property type="match status" value="1"/>
</dbReference>
<reference evidence="3 4" key="1">
    <citation type="submission" date="2011-08" db="EMBL/GenBank/DDBJ databases">
        <title>The Genome Sequence of Plasmodium vivax India VII.</title>
        <authorList>
            <consortium name="The Broad Institute Genome Sequencing Platform"/>
            <consortium name="The Broad Institute Genome Sequencing Center for Infectious Disease"/>
            <person name="Neafsey D."/>
            <person name="Carlton J."/>
            <person name="Barnwell J."/>
            <person name="Collins W."/>
            <person name="Escalante A."/>
            <person name="Mullikin J."/>
            <person name="Saul A."/>
            <person name="Guigo R."/>
            <person name="Camara F."/>
            <person name="Young S.K."/>
            <person name="Zeng Q."/>
            <person name="Gargeya S."/>
            <person name="Fitzgerald M."/>
            <person name="Haas B."/>
            <person name="Abouelleil A."/>
            <person name="Alvarado L."/>
            <person name="Arachchi H.M."/>
            <person name="Berlin A."/>
            <person name="Brown A."/>
            <person name="Chapman S.B."/>
            <person name="Chen Z."/>
            <person name="Dunbar C."/>
            <person name="Freedman E."/>
            <person name="Gearin G."/>
            <person name="Gellesch M."/>
            <person name="Goldberg J."/>
            <person name="Griggs A."/>
            <person name="Gujja S."/>
            <person name="Heiman D."/>
            <person name="Howarth C."/>
            <person name="Larson L."/>
            <person name="Lui A."/>
            <person name="MacDonald P.J.P."/>
            <person name="Montmayeur A."/>
            <person name="Murphy C."/>
            <person name="Neiman D."/>
            <person name="Pearson M."/>
            <person name="Priest M."/>
            <person name="Roberts A."/>
            <person name="Saif S."/>
            <person name="Shea T."/>
            <person name="Shenoy N."/>
            <person name="Sisk P."/>
            <person name="Stolte C."/>
            <person name="Sykes S."/>
            <person name="Wortman J."/>
            <person name="Nusbaum C."/>
            <person name="Birren B."/>
        </authorList>
    </citation>
    <scope>NUCLEOTIDE SEQUENCE [LARGE SCALE GENOMIC DNA]</scope>
    <source>
        <strain evidence="3 4">India VII</strain>
    </source>
</reference>
<evidence type="ECO:0000313" key="3">
    <source>
        <dbReference type="EMBL" id="KMZ82626.1"/>
    </source>
</evidence>
<name>A0A0J9SJ38_PLAVI</name>
<protein>
    <recommendedName>
        <fullName evidence="2">Protein phosphatase 1 regulatory subunit 21 N-terminal domain-containing protein</fullName>
    </recommendedName>
</protein>
<feature type="coiled-coil region" evidence="1">
    <location>
        <begin position="657"/>
        <end position="691"/>
    </location>
</feature>